<dbReference type="EMBL" id="CAJVQB010110459">
    <property type="protein sequence ID" value="CAG8852235.1"/>
    <property type="molecule type" value="Genomic_DNA"/>
</dbReference>
<reference evidence="2 3" key="1">
    <citation type="submission" date="2021-06" db="EMBL/GenBank/DDBJ databases">
        <authorList>
            <person name="Kallberg Y."/>
            <person name="Tangrot J."/>
            <person name="Rosling A."/>
        </authorList>
    </citation>
    <scope>NUCLEOTIDE SEQUENCE [LARGE SCALE GENOMIC DNA]</scope>
    <source>
        <strain evidence="2 3">120-4 pot B 10/14</strain>
    </source>
</reference>
<feature type="region of interest" description="Disordered" evidence="1">
    <location>
        <begin position="73"/>
        <end position="115"/>
    </location>
</feature>
<evidence type="ECO:0000256" key="1">
    <source>
        <dbReference type="SAM" id="MobiDB-lite"/>
    </source>
</evidence>
<protein>
    <submittedName>
        <fullName evidence="2">19864_t:CDS:1</fullName>
    </submittedName>
</protein>
<evidence type="ECO:0000313" key="2">
    <source>
        <dbReference type="EMBL" id="CAG8852235.1"/>
    </source>
</evidence>
<feature type="non-terminal residue" evidence="2">
    <location>
        <position position="1"/>
    </location>
</feature>
<proteinExistence type="predicted"/>
<keyword evidence="3" id="KW-1185">Reference proteome</keyword>
<feature type="compositionally biased region" description="Low complexity" evidence="1">
    <location>
        <begin position="75"/>
        <end position="103"/>
    </location>
</feature>
<feature type="non-terminal residue" evidence="2">
    <location>
        <position position="115"/>
    </location>
</feature>
<comment type="caution">
    <text evidence="2">The sequence shown here is derived from an EMBL/GenBank/DDBJ whole genome shotgun (WGS) entry which is preliminary data.</text>
</comment>
<gene>
    <name evidence="2" type="ORF">GMARGA_LOCUS41134</name>
</gene>
<accession>A0ABN7XD46</accession>
<sequence length="115" mass="12994">RKYNNDELQTYILEIVINAEDAFIRTTLHIKDLNGSGVSKTEKKPRVIISVNKRDIHNFYKILPRKSKDSLYHRSNISTTSDSATSDLNTSDSDLGNSSTSSSEIKVIHMHKTKA</sequence>
<name>A0ABN7XD46_GIGMA</name>
<organism evidence="2 3">
    <name type="scientific">Gigaspora margarita</name>
    <dbReference type="NCBI Taxonomy" id="4874"/>
    <lineage>
        <taxon>Eukaryota</taxon>
        <taxon>Fungi</taxon>
        <taxon>Fungi incertae sedis</taxon>
        <taxon>Mucoromycota</taxon>
        <taxon>Glomeromycotina</taxon>
        <taxon>Glomeromycetes</taxon>
        <taxon>Diversisporales</taxon>
        <taxon>Gigasporaceae</taxon>
        <taxon>Gigaspora</taxon>
    </lineage>
</organism>
<evidence type="ECO:0000313" key="3">
    <source>
        <dbReference type="Proteomes" id="UP000789901"/>
    </source>
</evidence>
<dbReference type="Proteomes" id="UP000789901">
    <property type="component" value="Unassembled WGS sequence"/>
</dbReference>